<evidence type="ECO:0000259" key="7">
    <source>
        <dbReference type="SMART" id="SM00965"/>
    </source>
</evidence>
<dbReference type="Proteomes" id="UP001054846">
    <property type="component" value="Chromosome"/>
</dbReference>
<keyword evidence="3" id="KW-0472">Membrane</keyword>
<dbReference type="Pfam" id="PF00263">
    <property type="entry name" value="Secretin"/>
    <property type="match status" value="1"/>
</dbReference>
<comment type="subcellular location">
    <subcellularLocation>
        <location evidence="1">Membrane</location>
    </subcellularLocation>
</comment>
<evidence type="ECO:0000256" key="5">
    <source>
        <dbReference type="RuleBase" id="RU004003"/>
    </source>
</evidence>
<feature type="signal peptide" evidence="6">
    <location>
        <begin position="1"/>
        <end position="19"/>
    </location>
</feature>
<evidence type="ECO:0000256" key="6">
    <source>
        <dbReference type="SAM" id="SignalP"/>
    </source>
</evidence>
<keyword evidence="9" id="KW-1185">Reference proteome</keyword>
<dbReference type="PANTHER" id="PTHR30332">
    <property type="entry name" value="PROBABLE GENERAL SECRETION PATHWAY PROTEIN D"/>
    <property type="match status" value="1"/>
</dbReference>
<dbReference type="Gene3D" id="3.30.1370.130">
    <property type="match status" value="1"/>
</dbReference>
<evidence type="ECO:0000313" key="9">
    <source>
        <dbReference type="Proteomes" id="UP001054846"/>
    </source>
</evidence>
<evidence type="ECO:0000256" key="1">
    <source>
        <dbReference type="ARBA" id="ARBA00004370"/>
    </source>
</evidence>
<accession>A0ABY3PGE2</accession>
<proteinExistence type="inferred from homology"/>
<feature type="domain" description="Secretin/TonB short N-terminal" evidence="7">
    <location>
        <begin position="151"/>
        <end position="199"/>
    </location>
</feature>
<gene>
    <name evidence="8" type="ORF">ISF26_12815</name>
</gene>
<dbReference type="PRINTS" id="PR00811">
    <property type="entry name" value="BCTERIALGSPD"/>
</dbReference>
<protein>
    <recommendedName>
        <fullName evidence="7">Secretin/TonB short N-terminal domain-containing protein</fullName>
    </recommendedName>
</protein>
<evidence type="ECO:0000256" key="2">
    <source>
        <dbReference type="ARBA" id="ARBA00022448"/>
    </source>
</evidence>
<dbReference type="PANTHER" id="PTHR30332:SF17">
    <property type="entry name" value="TYPE IV PILIATION SYSTEM PROTEIN DR_0774-RELATED"/>
    <property type="match status" value="1"/>
</dbReference>
<feature type="chain" id="PRO_5047075498" description="Secretin/TonB short N-terminal domain-containing protein" evidence="6">
    <location>
        <begin position="20"/>
        <end position="517"/>
    </location>
</feature>
<feature type="domain" description="Secretin/TonB short N-terminal" evidence="7">
    <location>
        <begin position="56"/>
        <end position="105"/>
    </location>
</feature>
<keyword evidence="6" id="KW-0732">Signal</keyword>
<evidence type="ECO:0000256" key="3">
    <source>
        <dbReference type="ARBA" id="ARBA00023136"/>
    </source>
</evidence>
<dbReference type="Gene3D" id="3.30.1370.120">
    <property type="match status" value="1"/>
</dbReference>
<dbReference type="InterPro" id="IPR050810">
    <property type="entry name" value="Bact_Secretion_Sys_Channel"/>
</dbReference>
<dbReference type="RefSeq" id="WP_230839705.1">
    <property type="nucleotide sequence ID" value="NZ_CP063845.1"/>
</dbReference>
<organism evidence="8 9">
    <name type="scientific">Gloeobacter morelensis MG652769</name>
    <dbReference type="NCBI Taxonomy" id="2781736"/>
    <lineage>
        <taxon>Bacteria</taxon>
        <taxon>Bacillati</taxon>
        <taxon>Cyanobacteriota</taxon>
        <taxon>Cyanophyceae</taxon>
        <taxon>Gloeobacterales</taxon>
        <taxon>Gloeobacteraceae</taxon>
        <taxon>Gloeobacter</taxon>
        <taxon>Gloeobacter morelensis</taxon>
    </lineage>
</organism>
<evidence type="ECO:0000313" key="8">
    <source>
        <dbReference type="EMBL" id="UFP92719.1"/>
    </source>
</evidence>
<dbReference type="SMART" id="SM00965">
    <property type="entry name" value="STN"/>
    <property type="match status" value="2"/>
</dbReference>
<name>A0ABY3PGE2_9CYAN</name>
<dbReference type="InterPro" id="IPR038591">
    <property type="entry name" value="NolW-like_sf"/>
</dbReference>
<sequence>MRSLVWLLPSMLLAAPAAAAPPLQPGTVAPSEMLSLKVRDGEVRDTLSLLGRVAGMNVIADASVSGRISLNLDKVTFAAALGALALTAGLAVTHTEGDVYIVSKPPASGLSPLAGRVGPAGGDPKDRPVNFNVKNAELAAVIENIANQAGAQLLVKGALSDRVSGRLAGARFEDALRRLLAGTRYGFVREGDAYLIGDATPGTPTSRALEETESFALAYTAAKSVSKLIPASLTQYVKIDEARNAVVVSGTELLRNQVKKLLSRIDAPLKQVVFEVKIIELTDTGSRDLNALRLVQNGSTVSADAENGTALSAAGQLADSSSLGVLNGVARVLEVVSGLVSEGKGRLLTDTKLSTVSGQKAALDVQTDINLTLTTQSTVNSATTNTTTINTLRAGTVVELEPTVQADSNVLAVLNLESSVAGARANTNTAPDISRRKVRNTLLLKNNQTIEIGGLIQSNNTENVTRIPIVGYLPLIGQLFSNTSVSVDQRELLVFITPRIRDVQPWPDTQLPLAPVR</sequence>
<comment type="similarity">
    <text evidence="5">Belongs to the bacterial secretin family.</text>
</comment>
<keyword evidence="2" id="KW-0813">Transport</keyword>
<dbReference type="Gene3D" id="3.55.50.30">
    <property type="match status" value="1"/>
</dbReference>
<dbReference type="InterPro" id="IPR004846">
    <property type="entry name" value="T2SS/T3SS_dom"/>
</dbReference>
<dbReference type="InterPro" id="IPR001775">
    <property type="entry name" value="GspD/PilQ"/>
</dbReference>
<dbReference type="InterPro" id="IPR011662">
    <property type="entry name" value="Secretin/TonB_short_N"/>
</dbReference>
<reference evidence="8 9" key="1">
    <citation type="journal article" date="2021" name="Genome Biol. Evol.">
        <title>Complete Genome Sequencing of a Novel Gloeobacter Species from a Waterfall Cave in Mexico.</title>
        <authorList>
            <person name="Saw J.H."/>
            <person name="Cardona T."/>
            <person name="Montejano G."/>
        </authorList>
    </citation>
    <scope>NUCLEOTIDE SEQUENCE [LARGE SCALE GENOMIC DNA]</scope>
    <source>
        <strain evidence="8">MG652769</strain>
    </source>
</reference>
<dbReference type="EMBL" id="CP063845">
    <property type="protein sequence ID" value="UFP92719.1"/>
    <property type="molecule type" value="Genomic_DNA"/>
</dbReference>
<evidence type="ECO:0000256" key="4">
    <source>
        <dbReference type="ARBA" id="ARBA00023237"/>
    </source>
</evidence>
<keyword evidence="4" id="KW-0998">Cell outer membrane</keyword>